<reference evidence="1" key="2">
    <citation type="journal article" date="2020" name="Nat. Commun.">
        <title>Large-scale genome sequencing of mycorrhizal fungi provides insights into the early evolution of symbiotic traits.</title>
        <authorList>
            <person name="Miyauchi S."/>
            <person name="Kiss E."/>
            <person name="Kuo A."/>
            <person name="Drula E."/>
            <person name="Kohler A."/>
            <person name="Sanchez-Garcia M."/>
            <person name="Morin E."/>
            <person name="Andreopoulos B."/>
            <person name="Barry K.W."/>
            <person name="Bonito G."/>
            <person name="Buee M."/>
            <person name="Carver A."/>
            <person name="Chen C."/>
            <person name="Cichocki N."/>
            <person name="Clum A."/>
            <person name="Culley D."/>
            <person name="Crous P.W."/>
            <person name="Fauchery L."/>
            <person name="Girlanda M."/>
            <person name="Hayes R.D."/>
            <person name="Keri Z."/>
            <person name="LaButti K."/>
            <person name="Lipzen A."/>
            <person name="Lombard V."/>
            <person name="Magnuson J."/>
            <person name="Maillard F."/>
            <person name="Murat C."/>
            <person name="Nolan M."/>
            <person name="Ohm R.A."/>
            <person name="Pangilinan J."/>
            <person name="Pereira M.F."/>
            <person name="Perotto S."/>
            <person name="Peter M."/>
            <person name="Pfister S."/>
            <person name="Riley R."/>
            <person name="Sitrit Y."/>
            <person name="Stielow J.B."/>
            <person name="Szollosi G."/>
            <person name="Zifcakova L."/>
            <person name="Stursova M."/>
            <person name="Spatafora J.W."/>
            <person name="Tedersoo L."/>
            <person name="Vaario L.M."/>
            <person name="Yamada A."/>
            <person name="Yan M."/>
            <person name="Wang P."/>
            <person name="Xu J."/>
            <person name="Bruns T."/>
            <person name="Baldrian P."/>
            <person name="Vilgalys R."/>
            <person name="Dunand C."/>
            <person name="Henrissat B."/>
            <person name="Grigoriev I.V."/>
            <person name="Hibbett D."/>
            <person name="Nagy L.G."/>
            <person name="Martin F.M."/>
        </authorList>
    </citation>
    <scope>NUCLEOTIDE SEQUENCE</scope>
    <source>
        <strain evidence="1">P2</strain>
    </source>
</reference>
<name>A0ACB6ZWY7_THEGA</name>
<proteinExistence type="predicted"/>
<evidence type="ECO:0000313" key="1">
    <source>
        <dbReference type="EMBL" id="KAF9654340.1"/>
    </source>
</evidence>
<dbReference type="Proteomes" id="UP000886501">
    <property type="component" value="Unassembled WGS sequence"/>
</dbReference>
<comment type="caution">
    <text evidence="1">The sequence shown here is derived from an EMBL/GenBank/DDBJ whole genome shotgun (WGS) entry which is preliminary data.</text>
</comment>
<protein>
    <submittedName>
        <fullName evidence="1">Uncharacterized protein</fullName>
    </submittedName>
</protein>
<accession>A0ACB6ZWY7</accession>
<organism evidence="1 2">
    <name type="scientific">Thelephora ganbajun</name>
    <name type="common">Ganba fungus</name>
    <dbReference type="NCBI Taxonomy" id="370292"/>
    <lineage>
        <taxon>Eukaryota</taxon>
        <taxon>Fungi</taxon>
        <taxon>Dikarya</taxon>
        <taxon>Basidiomycota</taxon>
        <taxon>Agaricomycotina</taxon>
        <taxon>Agaricomycetes</taxon>
        <taxon>Thelephorales</taxon>
        <taxon>Thelephoraceae</taxon>
        <taxon>Thelephora</taxon>
    </lineage>
</organism>
<dbReference type="EMBL" id="MU117961">
    <property type="protein sequence ID" value="KAF9654340.1"/>
    <property type="molecule type" value="Genomic_DNA"/>
</dbReference>
<evidence type="ECO:0000313" key="2">
    <source>
        <dbReference type="Proteomes" id="UP000886501"/>
    </source>
</evidence>
<reference evidence="1" key="1">
    <citation type="submission" date="2019-10" db="EMBL/GenBank/DDBJ databases">
        <authorList>
            <consortium name="DOE Joint Genome Institute"/>
            <person name="Kuo A."/>
            <person name="Miyauchi S."/>
            <person name="Kiss E."/>
            <person name="Drula E."/>
            <person name="Kohler A."/>
            <person name="Sanchez-Garcia M."/>
            <person name="Andreopoulos B."/>
            <person name="Barry K.W."/>
            <person name="Bonito G."/>
            <person name="Buee M."/>
            <person name="Carver A."/>
            <person name="Chen C."/>
            <person name="Cichocki N."/>
            <person name="Clum A."/>
            <person name="Culley D."/>
            <person name="Crous P.W."/>
            <person name="Fauchery L."/>
            <person name="Girlanda M."/>
            <person name="Hayes R."/>
            <person name="Keri Z."/>
            <person name="Labutti K."/>
            <person name="Lipzen A."/>
            <person name="Lombard V."/>
            <person name="Magnuson J."/>
            <person name="Maillard F."/>
            <person name="Morin E."/>
            <person name="Murat C."/>
            <person name="Nolan M."/>
            <person name="Ohm R."/>
            <person name="Pangilinan J."/>
            <person name="Pereira M."/>
            <person name="Perotto S."/>
            <person name="Peter M."/>
            <person name="Riley R."/>
            <person name="Sitrit Y."/>
            <person name="Stielow B."/>
            <person name="Szollosi G."/>
            <person name="Zifcakova L."/>
            <person name="Stursova M."/>
            <person name="Spatafora J.W."/>
            <person name="Tedersoo L."/>
            <person name="Vaario L.-M."/>
            <person name="Yamada A."/>
            <person name="Yan M."/>
            <person name="Wang P."/>
            <person name="Xu J."/>
            <person name="Bruns T."/>
            <person name="Baldrian P."/>
            <person name="Vilgalys R."/>
            <person name="Henrissat B."/>
            <person name="Grigoriev I.V."/>
            <person name="Hibbett D."/>
            <person name="Nagy L.G."/>
            <person name="Martin F.M."/>
        </authorList>
    </citation>
    <scope>NUCLEOTIDE SEQUENCE</scope>
    <source>
        <strain evidence="1">P2</strain>
    </source>
</reference>
<sequence length="150" mass="16332">MYISIVQVNGFLLTHLVIFGWTPVDRPFCELVASGMSSRMCRMEYIDILPIIVCVRSSEPVSPRGNAEGTRSPLVSTSEATPSANMSPSWLPTISTLSYLTLTLITTAFVCLSCAFLIVQATRSSPSRSIKDNWNVVIIGAAYVLVVCLP</sequence>
<keyword evidence="2" id="KW-1185">Reference proteome</keyword>
<gene>
    <name evidence="1" type="ORF">BDM02DRAFT_116943</name>
</gene>